<keyword evidence="10" id="KW-1185">Reference proteome</keyword>
<keyword evidence="4 9" id="KW-0378">Hydrolase</keyword>
<evidence type="ECO:0000259" key="8">
    <source>
        <dbReference type="PROSITE" id="PS51462"/>
    </source>
</evidence>
<dbReference type="PATRIC" id="fig|269796.9.peg.424"/>
<keyword evidence="5" id="KW-0460">Magnesium</keyword>
<dbReference type="Gene3D" id="3.90.79.10">
    <property type="entry name" value="Nucleoside Triphosphate Pyrophosphohydrolase"/>
    <property type="match status" value="1"/>
</dbReference>
<dbReference type="InterPro" id="IPR045121">
    <property type="entry name" value="CoAse"/>
</dbReference>
<dbReference type="EMBL" id="CP000230">
    <property type="protein sequence ID" value="ABC21172.1"/>
    <property type="molecule type" value="Genomic_DNA"/>
</dbReference>
<dbReference type="SUPFAM" id="SSF55811">
    <property type="entry name" value="Nudix"/>
    <property type="match status" value="1"/>
</dbReference>
<evidence type="ECO:0000256" key="2">
    <source>
        <dbReference type="ARBA" id="ARBA00001946"/>
    </source>
</evidence>
<organism evidence="9 10">
    <name type="scientific">Rhodospirillum rubrum (strain ATCC 11170 / ATH 1.1.1 / DSM 467 / LMG 4362 / NCIMB 8255 / S1)</name>
    <dbReference type="NCBI Taxonomy" id="269796"/>
    <lineage>
        <taxon>Bacteria</taxon>
        <taxon>Pseudomonadati</taxon>
        <taxon>Pseudomonadota</taxon>
        <taxon>Alphaproteobacteria</taxon>
        <taxon>Rhodospirillales</taxon>
        <taxon>Rhodospirillaceae</taxon>
        <taxon>Rhodospirillum</taxon>
    </lineage>
</organism>
<evidence type="ECO:0000313" key="9">
    <source>
        <dbReference type="EMBL" id="ABC21172.1"/>
    </source>
</evidence>
<dbReference type="HOGENOM" id="CLU_040940_5_1_5"/>
<comment type="cofactor">
    <cofactor evidence="1">
        <name>Mn(2+)</name>
        <dbReference type="ChEBI" id="CHEBI:29035"/>
    </cofactor>
</comment>
<keyword evidence="6" id="KW-0464">Manganese</keyword>
<dbReference type="GO" id="GO:0010945">
    <property type="term" value="F:coenzyme A diphosphatase activity"/>
    <property type="evidence" value="ECO:0007669"/>
    <property type="project" value="InterPro"/>
</dbReference>
<sequence>MENGEGTADRGAGLSRSAAQGPDRPWSSGLLDRALLRRKLAAGKGLGKRSDWAVSGDLGGTAPSGFQRPPEGCRPAAVLVPLVDHPGAPSLLLTRRTAHLANHAGQIAFPGGRSEPEDASAEATALREATEEIGLPASLVDILGRLDDYVTVTGFRVTPIVGVVSPPFRLIPDPFEVEDAFEVPLAFVLDGANHRRETRQVKGERRAFYAMPYREHYIWGATAAMLMNLHAVLGRTEGEGEVG</sequence>
<dbReference type="RefSeq" id="WP_011388120.1">
    <property type="nucleotide sequence ID" value="NC_007643.1"/>
</dbReference>
<dbReference type="KEGG" id="rru:Rru_A0367"/>
<evidence type="ECO:0000256" key="4">
    <source>
        <dbReference type="ARBA" id="ARBA00022801"/>
    </source>
</evidence>
<dbReference type="InterPro" id="IPR015797">
    <property type="entry name" value="NUDIX_hydrolase-like_dom_sf"/>
</dbReference>
<dbReference type="Pfam" id="PF00293">
    <property type="entry name" value="NUDIX"/>
    <property type="match status" value="1"/>
</dbReference>
<protein>
    <submittedName>
        <fullName evidence="9">NUDIX hydrolase</fullName>
    </submittedName>
</protein>
<dbReference type="PROSITE" id="PS51462">
    <property type="entry name" value="NUDIX"/>
    <property type="match status" value="1"/>
</dbReference>
<name>Q2RXH3_RHORT</name>
<feature type="region of interest" description="Disordered" evidence="7">
    <location>
        <begin position="1"/>
        <end position="30"/>
    </location>
</feature>
<feature type="domain" description="Nudix hydrolase" evidence="8">
    <location>
        <begin position="73"/>
        <end position="206"/>
    </location>
</feature>
<dbReference type="PANTHER" id="PTHR12992:SF11">
    <property type="entry name" value="MITOCHONDRIAL COENZYME A DIPHOSPHATASE NUDT8"/>
    <property type="match status" value="1"/>
</dbReference>
<evidence type="ECO:0000256" key="5">
    <source>
        <dbReference type="ARBA" id="ARBA00022842"/>
    </source>
</evidence>
<comment type="cofactor">
    <cofactor evidence="2">
        <name>Mg(2+)</name>
        <dbReference type="ChEBI" id="CHEBI:18420"/>
    </cofactor>
</comment>
<dbReference type="InterPro" id="IPR000086">
    <property type="entry name" value="NUDIX_hydrolase_dom"/>
</dbReference>
<evidence type="ECO:0000256" key="3">
    <source>
        <dbReference type="ARBA" id="ARBA00022723"/>
    </source>
</evidence>
<evidence type="ECO:0000256" key="7">
    <source>
        <dbReference type="SAM" id="MobiDB-lite"/>
    </source>
</evidence>
<proteinExistence type="predicted"/>
<dbReference type="eggNOG" id="COG0494">
    <property type="taxonomic scope" value="Bacteria"/>
</dbReference>
<evidence type="ECO:0000256" key="1">
    <source>
        <dbReference type="ARBA" id="ARBA00001936"/>
    </source>
</evidence>
<dbReference type="NCBIfam" id="NF007980">
    <property type="entry name" value="PRK10707.1"/>
    <property type="match status" value="1"/>
</dbReference>
<dbReference type="AlphaFoldDB" id="Q2RXH3"/>
<dbReference type="GO" id="GO:0046872">
    <property type="term" value="F:metal ion binding"/>
    <property type="evidence" value="ECO:0007669"/>
    <property type="project" value="UniProtKB-KW"/>
</dbReference>
<keyword evidence="3" id="KW-0479">Metal-binding</keyword>
<gene>
    <name evidence="9" type="ordered locus">Rru_A0367</name>
</gene>
<evidence type="ECO:0000313" key="10">
    <source>
        <dbReference type="Proteomes" id="UP000001929"/>
    </source>
</evidence>
<dbReference type="PANTHER" id="PTHR12992">
    <property type="entry name" value="NUDIX HYDROLASE"/>
    <property type="match status" value="1"/>
</dbReference>
<dbReference type="STRING" id="269796.Rru_A0367"/>
<reference evidence="9 10" key="1">
    <citation type="journal article" date="2011" name="Stand. Genomic Sci.">
        <title>Complete genome sequence of Rhodospirillum rubrum type strain (S1).</title>
        <authorList>
            <person name="Munk A.C."/>
            <person name="Copeland A."/>
            <person name="Lucas S."/>
            <person name="Lapidus A."/>
            <person name="Del Rio T.G."/>
            <person name="Barry K."/>
            <person name="Detter J.C."/>
            <person name="Hammon N."/>
            <person name="Israni S."/>
            <person name="Pitluck S."/>
            <person name="Brettin T."/>
            <person name="Bruce D."/>
            <person name="Han C."/>
            <person name="Tapia R."/>
            <person name="Gilna P."/>
            <person name="Schmutz J."/>
            <person name="Larimer F."/>
            <person name="Land M."/>
            <person name="Kyrpides N.C."/>
            <person name="Mavromatis K."/>
            <person name="Richardson P."/>
            <person name="Rohde M."/>
            <person name="Goker M."/>
            <person name="Klenk H.P."/>
            <person name="Zhang Y."/>
            <person name="Roberts G.P."/>
            <person name="Reslewic S."/>
            <person name="Schwartz D.C."/>
        </authorList>
    </citation>
    <scope>NUCLEOTIDE SEQUENCE [LARGE SCALE GENOMIC DNA]</scope>
    <source>
        <strain evidence="10">ATCC 11170 / ATH 1.1.1 / DSM 467 / LMG 4362 / NCIMB 8255 / S1</strain>
    </source>
</reference>
<dbReference type="EnsemblBacteria" id="ABC21172">
    <property type="protein sequence ID" value="ABC21172"/>
    <property type="gene ID" value="Rru_A0367"/>
</dbReference>
<dbReference type="Proteomes" id="UP000001929">
    <property type="component" value="Chromosome"/>
</dbReference>
<accession>Q2RXH3</accession>
<dbReference type="CDD" id="cd03426">
    <property type="entry name" value="NUDIX_CoAse_Nudt7"/>
    <property type="match status" value="1"/>
</dbReference>
<dbReference type="PhylomeDB" id="Q2RXH3"/>
<evidence type="ECO:0000256" key="6">
    <source>
        <dbReference type="ARBA" id="ARBA00023211"/>
    </source>
</evidence>